<evidence type="ECO:0000313" key="10">
    <source>
        <dbReference type="Proteomes" id="UP000663834"/>
    </source>
</evidence>
<dbReference type="CDD" id="cd21268">
    <property type="entry name" value="CH_GAS2L1_2"/>
    <property type="match status" value="1"/>
</dbReference>
<dbReference type="SMART" id="SM00033">
    <property type="entry name" value="CH"/>
    <property type="match status" value="1"/>
</dbReference>
<dbReference type="PROSITE" id="PS50021">
    <property type="entry name" value="CH"/>
    <property type="match status" value="1"/>
</dbReference>
<feature type="compositionally biased region" description="Polar residues" evidence="5">
    <location>
        <begin position="1183"/>
        <end position="1192"/>
    </location>
</feature>
<dbReference type="GO" id="GO:0035371">
    <property type="term" value="C:microtubule plus-end"/>
    <property type="evidence" value="ECO:0007669"/>
    <property type="project" value="TreeGrafter"/>
</dbReference>
<proteinExistence type="inferred from homology"/>
<dbReference type="SUPFAM" id="SSF143575">
    <property type="entry name" value="GAS2 domain-like"/>
    <property type="match status" value="1"/>
</dbReference>
<reference evidence="9" key="1">
    <citation type="submission" date="2021-02" db="EMBL/GenBank/DDBJ databases">
        <authorList>
            <person name="Nowell W R."/>
        </authorList>
    </citation>
    <scope>NUCLEOTIDE SEQUENCE</scope>
</reference>
<dbReference type="PROSITE" id="PS50208">
    <property type="entry name" value="CASPASE_P20"/>
    <property type="match status" value="1"/>
</dbReference>
<evidence type="ECO:0000259" key="6">
    <source>
        <dbReference type="PROSITE" id="PS50021"/>
    </source>
</evidence>
<feature type="compositionally biased region" description="Low complexity" evidence="5">
    <location>
        <begin position="840"/>
        <end position="856"/>
    </location>
</feature>
<comment type="similarity">
    <text evidence="4">Belongs to the GAS2 family.</text>
</comment>
<evidence type="ECO:0000256" key="3">
    <source>
        <dbReference type="ARBA" id="ARBA00023212"/>
    </source>
</evidence>
<dbReference type="PANTHER" id="PTHR46756">
    <property type="entry name" value="TRANSGELIN"/>
    <property type="match status" value="1"/>
</dbReference>
<dbReference type="SMART" id="SM00243">
    <property type="entry name" value="GAS2"/>
    <property type="match status" value="1"/>
</dbReference>
<dbReference type="InterPro" id="IPR001715">
    <property type="entry name" value="CH_dom"/>
</dbReference>
<dbReference type="Gene3D" id="3.40.50.1460">
    <property type="match status" value="1"/>
</dbReference>
<evidence type="ECO:0000256" key="4">
    <source>
        <dbReference type="ARBA" id="ARBA00038441"/>
    </source>
</evidence>
<gene>
    <name evidence="9" type="ORF">KQP761_LOCUS22906</name>
</gene>
<dbReference type="Gene3D" id="1.10.418.10">
    <property type="entry name" value="Calponin-like domain"/>
    <property type="match status" value="1"/>
</dbReference>
<evidence type="ECO:0000313" key="9">
    <source>
        <dbReference type="EMBL" id="CAF1606947.1"/>
    </source>
</evidence>
<feature type="compositionally biased region" description="Low complexity" evidence="5">
    <location>
        <begin position="987"/>
        <end position="998"/>
    </location>
</feature>
<dbReference type="InterPro" id="IPR003108">
    <property type="entry name" value="GAR_dom"/>
</dbReference>
<feature type="region of interest" description="Disordered" evidence="5">
    <location>
        <begin position="1017"/>
        <end position="1037"/>
    </location>
</feature>
<dbReference type="GO" id="GO:0004197">
    <property type="term" value="F:cysteine-type endopeptidase activity"/>
    <property type="evidence" value="ECO:0007669"/>
    <property type="project" value="InterPro"/>
</dbReference>
<keyword evidence="2" id="KW-0963">Cytoplasm</keyword>
<evidence type="ECO:0000256" key="1">
    <source>
        <dbReference type="ARBA" id="ARBA00004245"/>
    </source>
</evidence>
<dbReference type="GO" id="GO:0051764">
    <property type="term" value="P:actin crosslink formation"/>
    <property type="evidence" value="ECO:0007669"/>
    <property type="project" value="TreeGrafter"/>
</dbReference>
<dbReference type="PANTHER" id="PTHR46756:SF18">
    <property type="entry name" value="GAS2-LIKE PROTEIN PICKLED EGGS"/>
    <property type="match status" value="1"/>
</dbReference>
<feature type="domain" description="GAR" evidence="8">
    <location>
        <begin position="629"/>
        <end position="701"/>
    </location>
</feature>
<keyword evidence="3" id="KW-0206">Cytoskeleton</keyword>
<dbReference type="SUPFAM" id="SSF52129">
    <property type="entry name" value="Caspase-like"/>
    <property type="match status" value="1"/>
</dbReference>
<feature type="region of interest" description="Disordered" evidence="5">
    <location>
        <begin position="982"/>
        <end position="1002"/>
    </location>
</feature>
<comment type="subcellular location">
    <subcellularLocation>
        <location evidence="1">Cytoplasm</location>
        <location evidence="1">Cytoskeleton</location>
    </subcellularLocation>
</comment>
<accession>A0A816B8F4</accession>
<dbReference type="GO" id="GO:0031110">
    <property type="term" value="P:regulation of microtubule polymerization or depolymerization"/>
    <property type="evidence" value="ECO:0007669"/>
    <property type="project" value="TreeGrafter"/>
</dbReference>
<dbReference type="Pfam" id="PF00307">
    <property type="entry name" value="CH"/>
    <property type="match status" value="1"/>
</dbReference>
<dbReference type="GO" id="GO:0001725">
    <property type="term" value="C:stress fiber"/>
    <property type="evidence" value="ECO:0007669"/>
    <property type="project" value="TreeGrafter"/>
</dbReference>
<feature type="region of interest" description="Disordered" evidence="5">
    <location>
        <begin position="579"/>
        <end position="601"/>
    </location>
</feature>
<feature type="compositionally biased region" description="Polar residues" evidence="5">
    <location>
        <begin position="827"/>
        <end position="839"/>
    </location>
</feature>
<feature type="region of interest" description="Disordered" evidence="5">
    <location>
        <begin position="789"/>
        <end position="857"/>
    </location>
</feature>
<evidence type="ECO:0000256" key="5">
    <source>
        <dbReference type="SAM" id="MobiDB-lite"/>
    </source>
</evidence>
<sequence length="1192" mass="134759">MLHDINLTVKASYLIDTLEMSMKKALVIGNDYHENFQTLQSCVNDANDVYDALSAIGFHALRETNLPMKDMKAVTNEFIQCIQPGDIVFFYFSGHGCQMDGINYLIPSDFDLDDERSLIYGSLNAQKLISDVHRRRPGLFILVLDCCRHNPFVDQGSLKKLLGLTSTRIKDGLAPMQAPPSTIISYACAPDETSFAGSGRQRNSAYTCFLLYYMVLPMDIKEVFQRTAIDVQKSTRSKQIPYLFANCNGPAYIVDNHMGYHAAAQNFLQRRRPCGYYPPSDQRRHAIPSHQSRIKNSQHRWNTQFGMPKNYHSSNKIMLPINLNHTMATAVDQLVIDSQSRFLEMKSLQPYSTTDEYLYAMKEDLADWLSTMYPEWASITADNFLECLENGVLLCQHANNVNEAARRVLPSSSTLTNCKYRSNARSGTFNARDNVSQFIKWARCIACVREVLMFESDDLILRKNEKNFILCLLEIARFGAKFGVSVPAIIKFEYEIEREIEHDKQKEKLSYTEFECLQTQQHDNENATTNLIDYQSIDINEFNNDNNQTNENSDDIFPSVDANQNYSLEQNLLHLPILSNNNHKRRQNSEESYDSTTSNEITTTIITSNENSQLCRTVDERPKPIVPPASSSHLHKTVVNIVNSCCCSQRFPVIRIGEGKYRIGENGTIIFIRILRNHVMVRVGGGWDTLENYLNKHDPCRRSGHHRDSGHHNHSNIPILALANPHVSPSVQKNTPFGKSITIKTEEFPLPKPTNHDTNLVDAQLVITRGADGRHHIGQITYKAEEDTLNQPSTCPHHQHQHRHSSPLTVKVKSTRTTERSTPPSVFNKQSSPSTDQDYSSLTETTPSKPSSTSSLDFKEDYIEQAIKSLNITSIENQRVRSSSPIEKPIHINTPPPLAIVIQPAKPSNQKSNHIIAKPPSITESIIDTIDGYVPPKSSANSHDFNISDIDDVMGITKKSSPNADTMNMDNDSLENGEGILEEKKSSPAPLSSRSQSAKKSGGNFSTFYLAQKQKFQQEQVSNRQRSASNLNRYATRSNTLPNVVEALKKEEQATKQRRKPLIATTKRAQSSEIIDKMSDISKLDRDSGFDEQDFRRERLHSNGDDNSSMSSLRSPRGSTASSINLDYKENKSYELRMKKLDAKRNSIEKNSLVKTVRNANLSTRRSYDVILPGPPTNKYRKNSQPITTAKK</sequence>
<feature type="region of interest" description="Disordered" evidence="5">
    <location>
        <begin position="1168"/>
        <end position="1192"/>
    </location>
</feature>
<dbReference type="InterPro" id="IPR036534">
    <property type="entry name" value="GAR_dom_sf"/>
</dbReference>
<feature type="compositionally biased region" description="Low complexity" evidence="5">
    <location>
        <begin position="1108"/>
        <end position="1119"/>
    </location>
</feature>
<evidence type="ECO:0000259" key="7">
    <source>
        <dbReference type="PROSITE" id="PS50208"/>
    </source>
</evidence>
<organism evidence="9 10">
    <name type="scientific">Rotaria magnacalcarata</name>
    <dbReference type="NCBI Taxonomy" id="392030"/>
    <lineage>
        <taxon>Eukaryota</taxon>
        <taxon>Metazoa</taxon>
        <taxon>Spiralia</taxon>
        <taxon>Gnathifera</taxon>
        <taxon>Rotifera</taxon>
        <taxon>Eurotatoria</taxon>
        <taxon>Bdelloidea</taxon>
        <taxon>Philodinida</taxon>
        <taxon>Philodinidae</taxon>
        <taxon>Rotaria</taxon>
    </lineage>
</organism>
<dbReference type="GO" id="GO:0005884">
    <property type="term" value="C:actin filament"/>
    <property type="evidence" value="ECO:0007669"/>
    <property type="project" value="TreeGrafter"/>
</dbReference>
<feature type="region of interest" description="Disordered" evidence="5">
    <location>
        <begin position="1052"/>
        <end position="1071"/>
    </location>
</feature>
<dbReference type="GO" id="GO:0008017">
    <property type="term" value="F:microtubule binding"/>
    <property type="evidence" value="ECO:0007669"/>
    <property type="project" value="InterPro"/>
</dbReference>
<dbReference type="InterPro" id="IPR001309">
    <property type="entry name" value="Pept_C14_p20"/>
</dbReference>
<dbReference type="AlphaFoldDB" id="A0A816B8F4"/>
<dbReference type="GO" id="GO:1904825">
    <property type="term" value="P:protein localization to microtubule plus-end"/>
    <property type="evidence" value="ECO:0007669"/>
    <property type="project" value="TreeGrafter"/>
</dbReference>
<name>A0A816B8F4_9BILA</name>
<feature type="domain" description="Caspase family p20" evidence="7">
    <location>
        <begin position="21"/>
        <end position="96"/>
    </location>
</feature>
<feature type="domain" description="Calponin-homology (CH)" evidence="6">
    <location>
        <begin position="359"/>
        <end position="480"/>
    </location>
</feature>
<dbReference type="EMBL" id="CAJNOW010012166">
    <property type="protein sequence ID" value="CAF1606947.1"/>
    <property type="molecule type" value="Genomic_DNA"/>
</dbReference>
<evidence type="ECO:0000256" key="2">
    <source>
        <dbReference type="ARBA" id="ARBA00022490"/>
    </source>
</evidence>
<dbReference type="Pfam" id="PF00656">
    <property type="entry name" value="Peptidase_C14"/>
    <property type="match status" value="1"/>
</dbReference>
<feature type="compositionally biased region" description="Basic and acidic residues" evidence="5">
    <location>
        <begin position="1085"/>
        <end position="1104"/>
    </location>
</feature>
<dbReference type="OrthoDB" id="206130at2759"/>
<evidence type="ECO:0000259" key="8">
    <source>
        <dbReference type="PROSITE" id="PS51460"/>
    </source>
</evidence>
<comment type="caution">
    <text evidence="9">The sequence shown here is derived from an EMBL/GenBank/DDBJ whole genome shotgun (WGS) entry which is preliminary data.</text>
</comment>
<protein>
    <submittedName>
        <fullName evidence="9">Uncharacterized protein</fullName>
    </submittedName>
</protein>
<feature type="region of interest" description="Disordered" evidence="5">
    <location>
        <begin position="1085"/>
        <end position="1125"/>
    </location>
</feature>
<dbReference type="PROSITE" id="PS51460">
    <property type="entry name" value="GAR"/>
    <property type="match status" value="1"/>
</dbReference>
<dbReference type="Proteomes" id="UP000663834">
    <property type="component" value="Unassembled WGS sequence"/>
</dbReference>
<dbReference type="SUPFAM" id="SSF47576">
    <property type="entry name" value="Calponin-homology domain, CH-domain"/>
    <property type="match status" value="1"/>
</dbReference>
<dbReference type="InterPro" id="IPR011600">
    <property type="entry name" value="Pept_C14_caspase"/>
</dbReference>
<dbReference type="InterPro" id="IPR029030">
    <property type="entry name" value="Caspase-like_dom_sf"/>
</dbReference>
<dbReference type="InterPro" id="IPR036872">
    <property type="entry name" value="CH_dom_sf"/>
</dbReference>
<dbReference type="Pfam" id="PF02187">
    <property type="entry name" value="GAS2"/>
    <property type="match status" value="1"/>
</dbReference>
<dbReference type="Gene3D" id="3.30.920.20">
    <property type="entry name" value="Gas2-like domain"/>
    <property type="match status" value="1"/>
</dbReference>
<dbReference type="GO" id="GO:0001578">
    <property type="term" value="P:microtubule bundle formation"/>
    <property type="evidence" value="ECO:0007669"/>
    <property type="project" value="TreeGrafter"/>
</dbReference>
<dbReference type="GO" id="GO:0008093">
    <property type="term" value="F:cytoskeletal anchor activity"/>
    <property type="evidence" value="ECO:0007669"/>
    <property type="project" value="TreeGrafter"/>
</dbReference>
<dbReference type="GO" id="GO:0005737">
    <property type="term" value="C:cytoplasm"/>
    <property type="evidence" value="ECO:0007669"/>
    <property type="project" value="TreeGrafter"/>
</dbReference>
<dbReference type="GO" id="GO:0051015">
    <property type="term" value="F:actin filament binding"/>
    <property type="evidence" value="ECO:0007669"/>
    <property type="project" value="TreeGrafter"/>
</dbReference>
<dbReference type="GO" id="GO:0006508">
    <property type="term" value="P:proteolysis"/>
    <property type="evidence" value="ECO:0007669"/>
    <property type="project" value="InterPro"/>
</dbReference>